<dbReference type="AlphaFoldDB" id="A0A0A8Y275"/>
<protein>
    <submittedName>
        <fullName evidence="1">Uncharacterized protein</fullName>
    </submittedName>
</protein>
<accession>A0A0A8Y275</accession>
<dbReference type="EMBL" id="GBRH01277644">
    <property type="protein sequence ID" value="JAD20251.1"/>
    <property type="molecule type" value="Transcribed_RNA"/>
</dbReference>
<reference evidence="1" key="2">
    <citation type="journal article" date="2015" name="Data Brief">
        <title>Shoot transcriptome of the giant reed, Arundo donax.</title>
        <authorList>
            <person name="Barrero R.A."/>
            <person name="Guerrero F.D."/>
            <person name="Moolhuijzen P."/>
            <person name="Goolsby J.A."/>
            <person name="Tidwell J."/>
            <person name="Bellgard S.E."/>
            <person name="Bellgard M.I."/>
        </authorList>
    </citation>
    <scope>NUCLEOTIDE SEQUENCE</scope>
    <source>
        <tissue evidence="1">Shoot tissue taken approximately 20 cm above the soil surface</tissue>
    </source>
</reference>
<sequence>MKTQRRKCIQILFILQSPYVHVQ</sequence>
<proteinExistence type="predicted"/>
<reference evidence="1" key="1">
    <citation type="submission" date="2014-09" db="EMBL/GenBank/DDBJ databases">
        <authorList>
            <person name="Magalhaes I.L.F."/>
            <person name="Oliveira U."/>
            <person name="Santos F.R."/>
            <person name="Vidigal T.H.D.A."/>
            <person name="Brescovit A.D."/>
            <person name="Santos A.J."/>
        </authorList>
    </citation>
    <scope>NUCLEOTIDE SEQUENCE</scope>
    <source>
        <tissue evidence="1">Shoot tissue taken approximately 20 cm above the soil surface</tissue>
    </source>
</reference>
<name>A0A0A8Y275_ARUDO</name>
<evidence type="ECO:0000313" key="1">
    <source>
        <dbReference type="EMBL" id="JAD20251.1"/>
    </source>
</evidence>
<organism evidence="1">
    <name type="scientific">Arundo donax</name>
    <name type="common">Giant reed</name>
    <name type="synonym">Donax arundinaceus</name>
    <dbReference type="NCBI Taxonomy" id="35708"/>
    <lineage>
        <taxon>Eukaryota</taxon>
        <taxon>Viridiplantae</taxon>
        <taxon>Streptophyta</taxon>
        <taxon>Embryophyta</taxon>
        <taxon>Tracheophyta</taxon>
        <taxon>Spermatophyta</taxon>
        <taxon>Magnoliopsida</taxon>
        <taxon>Liliopsida</taxon>
        <taxon>Poales</taxon>
        <taxon>Poaceae</taxon>
        <taxon>PACMAD clade</taxon>
        <taxon>Arundinoideae</taxon>
        <taxon>Arundineae</taxon>
        <taxon>Arundo</taxon>
    </lineage>
</organism>